<dbReference type="Pfam" id="PF10166">
    <property type="entry name" value="DUF2368"/>
    <property type="match status" value="1"/>
</dbReference>
<keyword evidence="1" id="KW-0472">Membrane</keyword>
<dbReference type="PANTHER" id="PTHR13411:SF6">
    <property type="entry name" value="PLASMINOGEN RECEPTOR (KT)"/>
    <property type="match status" value="1"/>
</dbReference>
<organism evidence="2 3">
    <name type="scientific">Probosciger aterrimus</name>
    <name type="common">Palm cockatoo</name>
    <dbReference type="NCBI Taxonomy" id="141839"/>
    <lineage>
        <taxon>Eukaryota</taxon>
        <taxon>Metazoa</taxon>
        <taxon>Chordata</taxon>
        <taxon>Craniata</taxon>
        <taxon>Vertebrata</taxon>
        <taxon>Euteleostomi</taxon>
        <taxon>Archelosauria</taxon>
        <taxon>Archosauria</taxon>
        <taxon>Dinosauria</taxon>
        <taxon>Saurischia</taxon>
        <taxon>Theropoda</taxon>
        <taxon>Coelurosauria</taxon>
        <taxon>Aves</taxon>
        <taxon>Neognathae</taxon>
        <taxon>Neoaves</taxon>
        <taxon>Telluraves</taxon>
        <taxon>Australaves</taxon>
        <taxon>Psittaciformes</taxon>
        <taxon>Cacatuidae</taxon>
        <taxon>Probosciger</taxon>
    </lineage>
</organism>
<dbReference type="EMBL" id="VYZH01008760">
    <property type="protein sequence ID" value="NWS50400.1"/>
    <property type="molecule type" value="Genomic_DNA"/>
</dbReference>
<dbReference type="GO" id="GO:0005886">
    <property type="term" value="C:plasma membrane"/>
    <property type="evidence" value="ECO:0007669"/>
    <property type="project" value="InterPro"/>
</dbReference>
<reference evidence="2 3" key="1">
    <citation type="submission" date="2019-09" db="EMBL/GenBank/DDBJ databases">
        <title>Bird 10,000 Genomes (B10K) Project - Family phase.</title>
        <authorList>
            <person name="Zhang G."/>
        </authorList>
    </citation>
    <scope>NUCLEOTIDE SEQUENCE [LARGE SCALE GENOMIC DNA]</scope>
    <source>
        <strain evidence="2">B10K-DU-017-47</strain>
    </source>
</reference>
<dbReference type="OrthoDB" id="10256697at2759"/>
<feature type="non-terminal residue" evidence="2">
    <location>
        <position position="114"/>
    </location>
</feature>
<feature type="transmembrane region" description="Helical" evidence="1">
    <location>
        <begin position="51"/>
        <end position="71"/>
    </location>
</feature>
<sequence length="114" mass="13379">LQNQMRERQTTMQIAWTQEFPKYLGTFFGLAAVGLTAAYEVNFLTEHINTLHLYFYIDESSFCIITGGYFCHLSNCSERTLDTHRTLLELPKGVLTYKELEKIRRSHGKFFMEK</sequence>
<evidence type="ECO:0000256" key="1">
    <source>
        <dbReference type="SAM" id="Phobius"/>
    </source>
</evidence>
<comment type="caution">
    <text evidence="2">The sequence shown here is derived from an EMBL/GenBank/DDBJ whole genome shotgun (WGS) entry which is preliminary data.</text>
</comment>
<dbReference type="GO" id="GO:0010756">
    <property type="term" value="P:positive regulation of plasminogen activation"/>
    <property type="evidence" value="ECO:0007669"/>
    <property type="project" value="InterPro"/>
</dbReference>
<dbReference type="Proteomes" id="UP000562415">
    <property type="component" value="Unassembled WGS sequence"/>
</dbReference>
<keyword evidence="1" id="KW-1133">Transmembrane helix</keyword>
<proteinExistence type="predicted"/>
<evidence type="ECO:0000313" key="3">
    <source>
        <dbReference type="Proteomes" id="UP000562415"/>
    </source>
</evidence>
<accession>A0A7K5FZY8</accession>
<evidence type="ECO:0000313" key="2">
    <source>
        <dbReference type="EMBL" id="NWS50400.1"/>
    </source>
</evidence>
<keyword evidence="3" id="KW-1185">Reference proteome</keyword>
<feature type="non-terminal residue" evidence="2">
    <location>
        <position position="1"/>
    </location>
</feature>
<dbReference type="AlphaFoldDB" id="A0A7K5FZY8"/>
<keyword evidence="1" id="KW-0812">Transmembrane</keyword>
<gene>
    <name evidence="2" type="primary">Plgrkt</name>
    <name evidence="2" type="ORF">PROATE_R15074</name>
</gene>
<dbReference type="PANTHER" id="PTHR13411">
    <property type="entry name" value="PLASMINOGEN RECEPTOR (KT)"/>
    <property type="match status" value="1"/>
</dbReference>
<protein>
    <submittedName>
        <fullName evidence="2">PLRKT protein</fullName>
    </submittedName>
</protein>
<name>A0A7K5FZY8_PROAR</name>
<feature type="transmembrane region" description="Helical" evidence="1">
    <location>
        <begin position="20"/>
        <end position="39"/>
    </location>
</feature>
<dbReference type="InterPro" id="IPR019319">
    <property type="entry name" value="Plg-R(KT)"/>
</dbReference>